<gene>
    <name evidence="7" type="primary">LOC110076753</name>
</gene>
<dbReference type="Pfam" id="PF03619">
    <property type="entry name" value="Solute_trans_a"/>
    <property type="match status" value="1"/>
</dbReference>
<dbReference type="AlphaFoldDB" id="A0A6J0TBH6"/>
<evidence type="ECO:0000256" key="3">
    <source>
        <dbReference type="ARBA" id="ARBA00022989"/>
    </source>
</evidence>
<keyword evidence="3 5" id="KW-1133">Transmembrane helix</keyword>
<comment type="subcellular location">
    <subcellularLocation>
        <location evidence="1">Membrane</location>
        <topology evidence="1">Multi-pass membrane protein</topology>
    </subcellularLocation>
</comment>
<feature type="transmembrane region" description="Helical" evidence="5">
    <location>
        <begin position="239"/>
        <end position="260"/>
    </location>
</feature>
<accession>A0A6J0TBH6</accession>
<proteinExistence type="predicted"/>
<dbReference type="OrthoDB" id="5832279at2759"/>
<evidence type="ECO:0000256" key="2">
    <source>
        <dbReference type="ARBA" id="ARBA00022692"/>
    </source>
</evidence>
<dbReference type="GO" id="GO:0016020">
    <property type="term" value="C:membrane"/>
    <property type="evidence" value="ECO:0007669"/>
    <property type="project" value="UniProtKB-SubCell"/>
</dbReference>
<dbReference type="InParanoid" id="A0A6J0TBH6"/>
<keyword evidence="2 5" id="KW-0812">Transmembrane</keyword>
<keyword evidence="4 5" id="KW-0472">Membrane</keyword>
<feature type="transmembrane region" description="Helical" evidence="5">
    <location>
        <begin position="97"/>
        <end position="115"/>
    </location>
</feature>
<organism evidence="6 7">
    <name type="scientific">Pogona vitticeps</name>
    <name type="common">central bearded dragon</name>
    <dbReference type="NCBI Taxonomy" id="103695"/>
    <lineage>
        <taxon>Eukaryota</taxon>
        <taxon>Metazoa</taxon>
        <taxon>Chordata</taxon>
        <taxon>Craniata</taxon>
        <taxon>Vertebrata</taxon>
        <taxon>Euteleostomi</taxon>
        <taxon>Lepidosauria</taxon>
        <taxon>Squamata</taxon>
        <taxon>Bifurcata</taxon>
        <taxon>Unidentata</taxon>
        <taxon>Episquamata</taxon>
        <taxon>Toxicofera</taxon>
        <taxon>Iguania</taxon>
        <taxon>Acrodonta</taxon>
        <taxon>Agamidae</taxon>
        <taxon>Amphibolurinae</taxon>
        <taxon>Pogona</taxon>
    </lineage>
</organism>
<evidence type="ECO:0000313" key="7">
    <source>
        <dbReference type="RefSeq" id="XP_020644868.2"/>
    </source>
</evidence>
<evidence type="ECO:0000256" key="5">
    <source>
        <dbReference type="SAM" id="Phobius"/>
    </source>
</evidence>
<feature type="transmembrane region" description="Helical" evidence="5">
    <location>
        <begin position="70"/>
        <end position="91"/>
    </location>
</feature>
<dbReference type="KEGG" id="pvt:110076753"/>
<reference evidence="7" key="1">
    <citation type="submission" date="2025-08" db="UniProtKB">
        <authorList>
            <consortium name="RefSeq"/>
        </authorList>
    </citation>
    <scope>IDENTIFICATION</scope>
</reference>
<protein>
    <submittedName>
        <fullName evidence="7">Organic solute transporter subunit alpha-like</fullName>
    </submittedName>
</protein>
<evidence type="ECO:0000313" key="6">
    <source>
        <dbReference type="Proteomes" id="UP001652642"/>
    </source>
</evidence>
<evidence type="ECO:0000256" key="1">
    <source>
        <dbReference type="ARBA" id="ARBA00004141"/>
    </source>
</evidence>
<dbReference type="GeneID" id="110076753"/>
<dbReference type="InterPro" id="IPR005178">
    <property type="entry name" value="Ostalpha/TMEM184C"/>
</dbReference>
<feature type="transmembrane region" description="Helical" evidence="5">
    <location>
        <begin position="280"/>
        <end position="300"/>
    </location>
</feature>
<keyword evidence="6" id="KW-1185">Reference proteome</keyword>
<name>A0A6J0TBH6_9SAUR</name>
<feature type="transmembrane region" description="Helical" evidence="5">
    <location>
        <begin position="197"/>
        <end position="219"/>
    </location>
</feature>
<dbReference type="Proteomes" id="UP001652642">
    <property type="component" value="Chromosome 3"/>
</dbReference>
<feature type="transmembrane region" description="Helical" evidence="5">
    <location>
        <begin position="161"/>
        <end position="185"/>
    </location>
</feature>
<dbReference type="SMART" id="SM01417">
    <property type="entry name" value="Solute_trans_a"/>
    <property type="match status" value="1"/>
</dbReference>
<feature type="transmembrane region" description="Helical" evidence="5">
    <location>
        <begin position="35"/>
        <end position="58"/>
    </location>
</feature>
<evidence type="ECO:0000256" key="4">
    <source>
        <dbReference type="ARBA" id="ARBA00023136"/>
    </source>
</evidence>
<sequence length="317" mass="35955">MMEEVGNNSTLDPDCSVDQPPFSKIILESLGLTGILLFAMLTLMTLTANLVFAEEVFYIYRKIPSSKRSIFIWINAAAPVIATTSCIGMWIPRSTMFTDFTAAVFFAIVIHKFLLMMIKECGGQKLFLRRFENDYFKISTGPCCCYCLCLPHIRINKRTLFLLKLGTFQFAFLRPVLMFLSIVLWTNGNYNLSDLSLTGAAIWINCFIAVLTIIALWPVGIMFQQVRALLNCKKIIPKFALYQFILILTQLQSAIINILATQRVIACAPPLSSSARGAYINQQLLILEMFLITLFSRVVYRKRYDDLELPLGSDQET</sequence>
<dbReference type="RefSeq" id="XP_020644868.2">
    <property type="nucleotide sequence ID" value="XM_020789209.2"/>
</dbReference>
<dbReference type="PANTHER" id="PTHR23423">
    <property type="entry name" value="ORGANIC SOLUTE TRANSPORTER-RELATED"/>
    <property type="match status" value="1"/>
</dbReference>